<feature type="transmembrane region" description="Helical" evidence="3">
    <location>
        <begin position="186"/>
        <end position="201"/>
    </location>
</feature>
<keyword evidence="3" id="KW-0812">Transmembrane</keyword>
<feature type="transmembrane region" description="Helical" evidence="3">
    <location>
        <begin position="112"/>
        <end position="131"/>
    </location>
</feature>
<feature type="transmembrane region" description="Helical" evidence="3">
    <location>
        <begin position="233"/>
        <end position="253"/>
    </location>
</feature>
<evidence type="ECO:0000313" key="5">
    <source>
        <dbReference type="Proteomes" id="UP000034076"/>
    </source>
</evidence>
<feature type="transmembrane region" description="Helical" evidence="3">
    <location>
        <begin position="151"/>
        <end position="174"/>
    </location>
</feature>
<protein>
    <submittedName>
        <fullName evidence="4">Ribose ABC transport system, permease protein RbsC</fullName>
    </submittedName>
</protein>
<accession>A0A0M2NI99</accession>
<evidence type="ECO:0000256" key="3">
    <source>
        <dbReference type="SAM" id="Phobius"/>
    </source>
</evidence>
<keyword evidence="2" id="KW-0997">Cell inner membrane</keyword>
<proteinExistence type="predicted"/>
<keyword evidence="3" id="KW-0472">Membrane</keyword>
<evidence type="ECO:0000256" key="2">
    <source>
        <dbReference type="ARBA" id="ARBA00022519"/>
    </source>
</evidence>
<organism evidence="4 5">
    <name type="scientific">Christensenella hongkongensis</name>
    <dbReference type="NCBI Taxonomy" id="270498"/>
    <lineage>
        <taxon>Bacteria</taxon>
        <taxon>Bacillati</taxon>
        <taxon>Bacillota</taxon>
        <taxon>Clostridia</taxon>
        <taxon>Christensenellales</taxon>
        <taxon>Christensenellaceae</taxon>
        <taxon>Christensenella</taxon>
    </lineage>
</organism>
<dbReference type="GO" id="GO:0005886">
    <property type="term" value="C:plasma membrane"/>
    <property type="evidence" value="ECO:0007669"/>
    <property type="project" value="TreeGrafter"/>
</dbReference>
<comment type="caution">
    <text evidence="4">The sequence shown here is derived from an EMBL/GenBank/DDBJ whole genome shotgun (WGS) entry which is preliminary data.</text>
</comment>
<sequence>MAQQFCLVGALALAALVSTRTGGLDISIGGMMALSAMIFAMYTSADNPVAGFLMALVICVALGFLNGLFIMVLRIPSLLVTVASAMLIRGISMWASNGMSIDLPQEWKSMSIAAPVLALCISVGIVIFLLWRTGGFSRDKKSIYGKVKFFWIYGLIAVIGVLAGWAAAICFGSANAGIGSGSSNEMILLFIFAVISASGLLKSNWIALAWVLLMAILWTIHDQAMILLQLNPFSMMVSNASWVFILMAVMSIAKHSWKKPMWETLNP</sequence>
<feature type="transmembrane region" description="Helical" evidence="3">
    <location>
        <begin position="47"/>
        <end position="65"/>
    </location>
</feature>
<keyword evidence="3" id="KW-1133">Transmembrane helix</keyword>
<reference evidence="4 5" key="1">
    <citation type="submission" date="2015-04" db="EMBL/GenBank/DDBJ databases">
        <title>Draft genome sequence of bacteremic isolate Catabacter hongkongensis type strain HKU16T.</title>
        <authorList>
            <person name="Lau S.K."/>
            <person name="Teng J.L."/>
            <person name="Huang Y."/>
            <person name="Curreem S.O."/>
            <person name="Tsui S.K."/>
            <person name="Woo P.C."/>
        </authorList>
    </citation>
    <scope>NUCLEOTIDE SEQUENCE [LARGE SCALE GENOMIC DNA]</scope>
    <source>
        <strain evidence="4 5">HKU16</strain>
    </source>
</reference>
<dbReference type="AlphaFoldDB" id="A0A0M2NI99"/>
<keyword evidence="1" id="KW-0813">Transport</keyword>
<evidence type="ECO:0000313" key="4">
    <source>
        <dbReference type="EMBL" id="KKI50157.1"/>
    </source>
</evidence>
<dbReference type="EMBL" id="LAYJ01000112">
    <property type="protein sequence ID" value="KKI50157.1"/>
    <property type="molecule type" value="Genomic_DNA"/>
</dbReference>
<keyword evidence="2" id="KW-1003">Cell membrane</keyword>
<keyword evidence="5" id="KW-1185">Reference proteome</keyword>
<dbReference type="PANTHER" id="PTHR32196:SF21">
    <property type="entry name" value="ABC TRANSPORTER PERMEASE PROTEIN YPHD-RELATED"/>
    <property type="match status" value="1"/>
</dbReference>
<dbReference type="STRING" id="270498.CHK_2220"/>
<evidence type="ECO:0000256" key="1">
    <source>
        <dbReference type="ARBA" id="ARBA00022448"/>
    </source>
</evidence>
<gene>
    <name evidence="4" type="ORF">CHK_2220</name>
</gene>
<name>A0A0M2NI99_9FIRM</name>
<feature type="transmembrane region" description="Helical" evidence="3">
    <location>
        <begin position="72"/>
        <end position="92"/>
    </location>
</feature>
<dbReference type="Proteomes" id="UP000034076">
    <property type="component" value="Unassembled WGS sequence"/>
</dbReference>
<dbReference type="PANTHER" id="PTHR32196">
    <property type="entry name" value="ABC TRANSPORTER PERMEASE PROTEIN YPHD-RELATED-RELATED"/>
    <property type="match status" value="1"/>
</dbReference>